<name>A0A420XUX3_9ACTN</name>
<dbReference type="AlphaFoldDB" id="A0A420XUX3"/>
<gene>
    <name evidence="2" type="ORF">CLV35_0252</name>
</gene>
<dbReference type="EMBL" id="RBWV01000003">
    <property type="protein sequence ID" value="RKS80662.1"/>
    <property type="molecule type" value="Genomic_DNA"/>
</dbReference>
<reference evidence="2 3" key="1">
    <citation type="submission" date="2018-10" db="EMBL/GenBank/DDBJ databases">
        <title>Genomic Encyclopedia of Archaeal and Bacterial Type Strains, Phase II (KMG-II): from individual species to whole genera.</title>
        <authorList>
            <person name="Goeker M."/>
        </authorList>
    </citation>
    <scope>NUCLEOTIDE SEQUENCE [LARGE SCALE GENOMIC DNA]</scope>
    <source>
        <strain evidence="2 3">RP-AC37</strain>
    </source>
</reference>
<evidence type="ECO:0000313" key="3">
    <source>
        <dbReference type="Proteomes" id="UP000281955"/>
    </source>
</evidence>
<sequence length="146" mass="14723">MADSKSARRDAERAAQALLENTMVKAAGELGAASATRADATVGVDSARTRGAELISDAQRQADQLVADAQASVTAAEATYAAAWKSALAAGWTPDALTNLGHTVPSRPTRARSGRRAAASEPSSTDASGESPAEQDGASGVIDDVA</sequence>
<evidence type="ECO:0000256" key="1">
    <source>
        <dbReference type="SAM" id="MobiDB-lite"/>
    </source>
</evidence>
<evidence type="ECO:0000313" key="2">
    <source>
        <dbReference type="EMBL" id="RKS80662.1"/>
    </source>
</evidence>
<accession>A0A420XUX3</accession>
<protein>
    <submittedName>
        <fullName evidence="2">Uncharacterized protein</fullName>
    </submittedName>
</protein>
<proteinExistence type="predicted"/>
<dbReference type="InParanoid" id="A0A420XUX3"/>
<keyword evidence="3" id="KW-1185">Reference proteome</keyword>
<feature type="region of interest" description="Disordered" evidence="1">
    <location>
        <begin position="96"/>
        <end position="146"/>
    </location>
</feature>
<dbReference type="Proteomes" id="UP000281955">
    <property type="component" value="Unassembled WGS sequence"/>
</dbReference>
<comment type="caution">
    <text evidence="2">The sequence shown here is derived from an EMBL/GenBank/DDBJ whole genome shotgun (WGS) entry which is preliminary data.</text>
</comment>
<dbReference type="RefSeq" id="WP_121191615.1">
    <property type="nucleotide sequence ID" value="NZ_RBWV01000003.1"/>
</dbReference>
<organism evidence="2 3">
    <name type="scientific">Motilibacter peucedani</name>
    <dbReference type="NCBI Taxonomy" id="598650"/>
    <lineage>
        <taxon>Bacteria</taxon>
        <taxon>Bacillati</taxon>
        <taxon>Actinomycetota</taxon>
        <taxon>Actinomycetes</taxon>
        <taxon>Motilibacterales</taxon>
        <taxon>Motilibacteraceae</taxon>
        <taxon>Motilibacter</taxon>
    </lineage>
</organism>